<dbReference type="EMBL" id="VYZN01000017">
    <property type="protein sequence ID" value="KAE9537953.1"/>
    <property type="molecule type" value="Genomic_DNA"/>
</dbReference>
<dbReference type="PANTHER" id="PTHR10159">
    <property type="entry name" value="DUAL SPECIFICITY PROTEIN PHOSPHATASE"/>
    <property type="match status" value="1"/>
</dbReference>
<organism evidence="2 3">
    <name type="scientific">Aphis glycines</name>
    <name type="common">Soybean aphid</name>
    <dbReference type="NCBI Taxonomy" id="307491"/>
    <lineage>
        <taxon>Eukaryota</taxon>
        <taxon>Metazoa</taxon>
        <taxon>Ecdysozoa</taxon>
        <taxon>Arthropoda</taxon>
        <taxon>Hexapoda</taxon>
        <taxon>Insecta</taxon>
        <taxon>Pterygota</taxon>
        <taxon>Neoptera</taxon>
        <taxon>Paraneoptera</taxon>
        <taxon>Hemiptera</taxon>
        <taxon>Sternorrhyncha</taxon>
        <taxon>Aphidomorpha</taxon>
        <taxon>Aphidoidea</taxon>
        <taxon>Aphididae</taxon>
        <taxon>Aphidini</taxon>
        <taxon>Aphis</taxon>
        <taxon>Aphis</taxon>
    </lineage>
</organism>
<keyword evidence="3" id="KW-1185">Reference proteome</keyword>
<gene>
    <name evidence="2" type="ORF">AGLY_005925</name>
</gene>
<evidence type="ECO:0000256" key="1">
    <source>
        <dbReference type="ARBA" id="ARBA00022912"/>
    </source>
</evidence>
<dbReference type="GO" id="GO:0008330">
    <property type="term" value="F:protein tyrosine/threonine phosphatase activity"/>
    <property type="evidence" value="ECO:0007669"/>
    <property type="project" value="TreeGrafter"/>
</dbReference>
<comment type="caution">
    <text evidence="2">The sequence shown here is derived from an EMBL/GenBank/DDBJ whole genome shotgun (WGS) entry which is preliminary data.</text>
</comment>
<dbReference type="GO" id="GO:0005829">
    <property type="term" value="C:cytosol"/>
    <property type="evidence" value="ECO:0007669"/>
    <property type="project" value="TreeGrafter"/>
</dbReference>
<keyword evidence="1" id="KW-0904">Protein phosphatase</keyword>
<dbReference type="GO" id="GO:0043409">
    <property type="term" value="P:negative regulation of MAPK cascade"/>
    <property type="evidence" value="ECO:0007669"/>
    <property type="project" value="TreeGrafter"/>
</dbReference>
<dbReference type="OrthoDB" id="6620419at2759"/>
<dbReference type="Gene3D" id="3.90.190.10">
    <property type="entry name" value="Protein tyrosine phosphatase superfamily"/>
    <property type="match status" value="1"/>
</dbReference>
<protein>
    <submittedName>
        <fullName evidence="2">Uncharacterized protein</fullName>
    </submittedName>
</protein>
<keyword evidence="1" id="KW-0378">Hydrolase</keyword>
<dbReference type="PANTHER" id="PTHR10159:SF528">
    <property type="entry name" value="PUCKERED, ISOFORM A"/>
    <property type="match status" value="1"/>
</dbReference>
<reference evidence="2 3" key="1">
    <citation type="submission" date="2019-08" db="EMBL/GenBank/DDBJ databases">
        <title>The genome of the soybean aphid Biotype 1, its phylome, world population structure and adaptation to the North American continent.</title>
        <authorList>
            <person name="Giordano R."/>
            <person name="Donthu R.K."/>
            <person name="Hernandez A.G."/>
            <person name="Wright C.L."/>
            <person name="Zimin A.V."/>
        </authorList>
    </citation>
    <scope>NUCLEOTIDE SEQUENCE [LARGE SCALE GENOMIC DNA]</scope>
    <source>
        <tissue evidence="2">Whole aphids</tissue>
    </source>
</reference>
<proteinExistence type="predicted"/>
<dbReference type="AlphaFoldDB" id="A0A6G0TST6"/>
<name>A0A6G0TST6_APHGL</name>
<dbReference type="InterPro" id="IPR029021">
    <property type="entry name" value="Prot-tyrosine_phosphatase-like"/>
</dbReference>
<dbReference type="GO" id="GO:0033550">
    <property type="term" value="F:MAP kinase tyrosine phosphatase activity"/>
    <property type="evidence" value="ECO:0007669"/>
    <property type="project" value="TreeGrafter"/>
</dbReference>
<dbReference type="GO" id="GO:0017017">
    <property type="term" value="F:MAP kinase tyrosine/serine/threonine phosphatase activity"/>
    <property type="evidence" value="ECO:0007669"/>
    <property type="project" value="TreeGrafter"/>
</dbReference>
<accession>A0A6G0TST6</accession>
<dbReference type="Proteomes" id="UP000475862">
    <property type="component" value="Unassembled WGS sequence"/>
</dbReference>
<sequence length="185" mass="20816">MTAAIGHKKLTLKLKLSLDACPTWSRIRSGGHKEFHSRHKDMCENSLLPAPLSASCPPDVDRESMDTHPLTKVLPFLYLGNSKDADDRDGMTAIGVTRVLNVTTSQQSPSPTMDHRASGVVYKRLSVLDNGHANLKQYFEEAFEFIGKSLFSVYHIIFCALYPKTIISGSYYYYYGLNNDQRIDH</sequence>
<dbReference type="SUPFAM" id="SSF52799">
    <property type="entry name" value="(Phosphotyrosine protein) phosphatases II"/>
    <property type="match status" value="1"/>
</dbReference>
<evidence type="ECO:0000313" key="3">
    <source>
        <dbReference type="Proteomes" id="UP000475862"/>
    </source>
</evidence>
<evidence type="ECO:0000313" key="2">
    <source>
        <dbReference type="EMBL" id="KAE9537953.1"/>
    </source>
</evidence>